<name>A0A087GPN2_ARAAL</name>
<accession>A0A087GPN2</accession>
<evidence type="ECO:0000313" key="1">
    <source>
        <dbReference type="EMBL" id="KFK31834.1"/>
    </source>
</evidence>
<protein>
    <submittedName>
        <fullName evidence="1">Uncharacterized protein</fullName>
    </submittedName>
</protein>
<proteinExistence type="predicted"/>
<dbReference type="AlphaFoldDB" id="A0A087GPN2"/>
<gene>
    <name evidence="1" type="ordered locus">AALP_Aa6g164500</name>
</gene>
<keyword evidence="2" id="KW-1185">Reference proteome</keyword>
<dbReference type="Proteomes" id="UP000029120">
    <property type="component" value="Chromosome 6"/>
</dbReference>
<dbReference type="EMBL" id="CM002874">
    <property type="protein sequence ID" value="KFK31834.1"/>
    <property type="molecule type" value="Genomic_DNA"/>
</dbReference>
<sequence length="54" mass="6343">MNRVVLFTYVKTRMIGILMGLERISLLYAYRMQHTGGGKLTCFRNLACCFSYDW</sequence>
<organism evidence="1 2">
    <name type="scientific">Arabis alpina</name>
    <name type="common">Alpine rock-cress</name>
    <dbReference type="NCBI Taxonomy" id="50452"/>
    <lineage>
        <taxon>Eukaryota</taxon>
        <taxon>Viridiplantae</taxon>
        <taxon>Streptophyta</taxon>
        <taxon>Embryophyta</taxon>
        <taxon>Tracheophyta</taxon>
        <taxon>Spermatophyta</taxon>
        <taxon>Magnoliopsida</taxon>
        <taxon>eudicotyledons</taxon>
        <taxon>Gunneridae</taxon>
        <taxon>Pentapetalae</taxon>
        <taxon>rosids</taxon>
        <taxon>malvids</taxon>
        <taxon>Brassicales</taxon>
        <taxon>Brassicaceae</taxon>
        <taxon>Arabideae</taxon>
        <taxon>Arabis</taxon>
    </lineage>
</organism>
<evidence type="ECO:0000313" key="2">
    <source>
        <dbReference type="Proteomes" id="UP000029120"/>
    </source>
</evidence>
<reference evidence="2" key="1">
    <citation type="journal article" date="2015" name="Nat. Plants">
        <title>Genome expansion of Arabis alpina linked with retrotransposition and reduced symmetric DNA methylation.</title>
        <authorList>
            <person name="Willing E.M."/>
            <person name="Rawat V."/>
            <person name="Mandakova T."/>
            <person name="Maumus F."/>
            <person name="James G.V."/>
            <person name="Nordstroem K.J."/>
            <person name="Becker C."/>
            <person name="Warthmann N."/>
            <person name="Chica C."/>
            <person name="Szarzynska B."/>
            <person name="Zytnicki M."/>
            <person name="Albani M.C."/>
            <person name="Kiefer C."/>
            <person name="Bergonzi S."/>
            <person name="Castaings L."/>
            <person name="Mateos J.L."/>
            <person name="Berns M.C."/>
            <person name="Bujdoso N."/>
            <person name="Piofczyk T."/>
            <person name="de Lorenzo L."/>
            <person name="Barrero-Sicilia C."/>
            <person name="Mateos I."/>
            <person name="Piednoel M."/>
            <person name="Hagmann J."/>
            <person name="Chen-Min-Tao R."/>
            <person name="Iglesias-Fernandez R."/>
            <person name="Schuster S.C."/>
            <person name="Alonso-Blanco C."/>
            <person name="Roudier F."/>
            <person name="Carbonero P."/>
            <person name="Paz-Ares J."/>
            <person name="Davis S.J."/>
            <person name="Pecinka A."/>
            <person name="Quesneville H."/>
            <person name="Colot V."/>
            <person name="Lysak M.A."/>
            <person name="Weigel D."/>
            <person name="Coupland G."/>
            <person name="Schneeberger K."/>
        </authorList>
    </citation>
    <scope>NUCLEOTIDE SEQUENCE [LARGE SCALE GENOMIC DNA]</scope>
    <source>
        <strain evidence="2">cv. Pajares</strain>
    </source>
</reference>
<dbReference type="Gramene" id="KFK31834">
    <property type="protein sequence ID" value="KFK31834"/>
    <property type="gene ID" value="AALP_AA6G164500"/>
</dbReference>